<evidence type="ECO:0000313" key="2">
    <source>
        <dbReference type="Proteomes" id="UP000072189"/>
    </source>
</evidence>
<protein>
    <submittedName>
        <fullName evidence="1">Uncharacterized protein</fullName>
    </submittedName>
</protein>
<dbReference type="AlphaFoldDB" id="A0A147F4W8"/>
<name>A0A147F4W8_MICTE</name>
<dbReference type="PATRIC" id="fig|2033.7.peg.3674"/>
<gene>
    <name evidence="1" type="ORF">RSA3_14190</name>
</gene>
<dbReference type="Proteomes" id="UP000072189">
    <property type="component" value="Unassembled WGS sequence"/>
</dbReference>
<comment type="caution">
    <text evidence="1">The sequence shown here is derived from an EMBL/GenBank/DDBJ whole genome shotgun (WGS) entry which is preliminary data.</text>
</comment>
<evidence type="ECO:0000313" key="1">
    <source>
        <dbReference type="EMBL" id="KTS09047.1"/>
    </source>
</evidence>
<proteinExistence type="predicted"/>
<sequence length="195" mass="22425">MPDTLQTFDSDGDDIPLMLARSWADATFEMLELSRKRRSDYRWMSRTYDRMEGDAVDLAMLHRAIREVWSTDCLLILSASNLEAWIRKLYRARRRKLPEPLKHLKQLRNAIEHLDDANIDEETWTATARLQQSKKSGIGALPNQELAIGISGDGLLFGILSHDDLEGLVRGLLSELSQELDDYAQDWYDFVNSGR</sequence>
<organism evidence="1 2">
    <name type="scientific">Microbacterium testaceum</name>
    <name type="common">Aureobacterium testaceum</name>
    <name type="synonym">Brevibacterium testaceum</name>
    <dbReference type="NCBI Taxonomy" id="2033"/>
    <lineage>
        <taxon>Bacteria</taxon>
        <taxon>Bacillati</taxon>
        <taxon>Actinomycetota</taxon>
        <taxon>Actinomycetes</taxon>
        <taxon>Micrococcales</taxon>
        <taxon>Microbacteriaceae</taxon>
        <taxon>Microbacterium</taxon>
    </lineage>
</organism>
<accession>A0A147F4W8</accession>
<reference evidence="1 2" key="1">
    <citation type="journal article" date="2016" name="Front. Microbiol.">
        <title>Genomic Resource of Rice Seed Associated Bacteria.</title>
        <authorList>
            <person name="Midha S."/>
            <person name="Bansal K."/>
            <person name="Sharma S."/>
            <person name="Kumar N."/>
            <person name="Patil P.P."/>
            <person name="Chaudhry V."/>
            <person name="Patil P.B."/>
        </authorList>
    </citation>
    <scope>NUCLEOTIDE SEQUENCE [LARGE SCALE GENOMIC DNA]</scope>
    <source>
        <strain evidence="1 2">RSA3</strain>
    </source>
</reference>
<dbReference type="RefSeq" id="WP_058614777.1">
    <property type="nucleotide sequence ID" value="NZ_LDRV01000093.1"/>
</dbReference>
<dbReference type="EMBL" id="LDRV01000093">
    <property type="protein sequence ID" value="KTS09047.1"/>
    <property type="molecule type" value="Genomic_DNA"/>
</dbReference>